<feature type="non-terminal residue" evidence="4">
    <location>
        <position position="400"/>
    </location>
</feature>
<dbReference type="CDD" id="cd06257">
    <property type="entry name" value="DnaJ"/>
    <property type="match status" value="1"/>
</dbReference>
<dbReference type="Gene3D" id="1.10.287.110">
    <property type="entry name" value="DnaJ domain"/>
    <property type="match status" value="1"/>
</dbReference>
<feature type="transmembrane region" description="Helical" evidence="1">
    <location>
        <begin position="6"/>
        <end position="26"/>
    </location>
</feature>
<dbReference type="Gene3D" id="3.30.70.20">
    <property type="match status" value="1"/>
</dbReference>
<feature type="domain" description="J" evidence="2">
    <location>
        <begin position="84"/>
        <end position="147"/>
    </location>
</feature>
<dbReference type="EMBL" id="BNCQ01000008">
    <property type="protein sequence ID" value="GIM00696.1"/>
    <property type="molecule type" value="Genomic_DNA"/>
</dbReference>
<keyword evidence="1" id="KW-1133">Transmembrane helix</keyword>
<evidence type="ECO:0000313" key="4">
    <source>
        <dbReference type="EMBL" id="GIM00696.1"/>
    </source>
</evidence>
<gene>
    <name evidence="4" type="ORF">Vretimale_5634</name>
</gene>
<dbReference type="SUPFAM" id="SSF46565">
    <property type="entry name" value="Chaperone J-domain"/>
    <property type="match status" value="1"/>
</dbReference>
<sequence>RSPVYLLVQAAYFTVFFSYLLCFLFWPMALSAGLLRNSTPASCSRHCQPSLSRVTGVGARVQRVTCAAVKTETINYVLSSGIVDYYEVLGVDDDAPTEEIKKAYRSLAKECHPDYLGDRGHNICILLNEAYQVLSDPEQRQKYNAKLEQALLDEDDKYTGQPLSYWIPAKKPSMAKNTDPAEQRAVFVDEFTCIGCKQCVWCAPATFRIEAEHGRSRVFAQWLDTEENLQAAIDGCPVSCIHWVDRAELPALEFVMQHKMTTRVNVGVMMAGQGVQMDVFAATASFMKERRRKEEARARANKYYSPQQEEARRRAAQELAKQHLGFFAQFTSAFETAFSGMNQVVSNGQETEDLKQVGRRKRSQRARWDWLEQQRARGGWMVPPERALVPISVYAESLRE</sequence>
<dbReference type="Proteomes" id="UP000722791">
    <property type="component" value="Unassembled WGS sequence"/>
</dbReference>
<name>A0A8J4LKR5_9CHLO</name>
<dbReference type="InterPro" id="IPR036869">
    <property type="entry name" value="J_dom_sf"/>
</dbReference>
<accession>A0A8J4LKR5</accession>
<dbReference type="Pfam" id="PF13370">
    <property type="entry name" value="Fer4_13"/>
    <property type="match status" value="1"/>
</dbReference>
<dbReference type="PANTHER" id="PTHR45295:SF1">
    <property type="entry name" value="CHAPERONE PROTEIN DNAJ C76, CHLOROPLASTIC"/>
    <property type="match status" value="1"/>
</dbReference>
<dbReference type="InterPro" id="IPR017896">
    <property type="entry name" value="4Fe4S_Fe-S-bd"/>
</dbReference>
<dbReference type="PRINTS" id="PR00625">
    <property type="entry name" value="JDOMAIN"/>
</dbReference>
<organism evidence="4 5">
    <name type="scientific">Volvox reticuliferus</name>
    <dbReference type="NCBI Taxonomy" id="1737510"/>
    <lineage>
        <taxon>Eukaryota</taxon>
        <taxon>Viridiplantae</taxon>
        <taxon>Chlorophyta</taxon>
        <taxon>core chlorophytes</taxon>
        <taxon>Chlorophyceae</taxon>
        <taxon>CS clade</taxon>
        <taxon>Chlamydomonadales</taxon>
        <taxon>Volvocaceae</taxon>
        <taxon>Volvox</taxon>
    </lineage>
</organism>
<feature type="domain" description="4Fe-4S ferredoxin-type" evidence="3">
    <location>
        <begin position="184"/>
        <end position="212"/>
    </location>
</feature>
<comment type="caution">
    <text evidence="4">The sequence shown here is derived from an EMBL/GenBank/DDBJ whole genome shotgun (WGS) entry which is preliminary data.</text>
</comment>
<protein>
    <recommendedName>
        <fullName evidence="6">Molecular chaperone</fullName>
    </recommendedName>
</protein>
<keyword evidence="1" id="KW-0472">Membrane</keyword>
<evidence type="ECO:0008006" key="6">
    <source>
        <dbReference type="Google" id="ProtNLM"/>
    </source>
</evidence>
<dbReference type="AlphaFoldDB" id="A0A8J4LKR5"/>
<dbReference type="InterPro" id="IPR001623">
    <property type="entry name" value="DnaJ_domain"/>
</dbReference>
<reference evidence="4" key="1">
    <citation type="journal article" date="2021" name="Proc. Natl. Acad. Sci. U.S.A.">
        <title>Three genomes in the algal genus Volvox reveal the fate of a haploid sex-determining region after a transition to homothallism.</title>
        <authorList>
            <person name="Yamamoto K."/>
            <person name="Hamaji T."/>
            <person name="Kawai-Toyooka H."/>
            <person name="Matsuzaki R."/>
            <person name="Takahashi F."/>
            <person name="Nishimura Y."/>
            <person name="Kawachi M."/>
            <person name="Noguchi H."/>
            <person name="Minakuchi Y."/>
            <person name="Umen J.G."/>
            <person name="Toyoda A."/>
            <person name="Nozaki H."/>
        </authorList>
    </citation>
    <scope>NUCLEOTIDE SEQUENCE</scope>
    <source>
        <strain evidence="4">NIES-3785</strain>
    </source>
</reference>
<keyword evidence="1" id="KW-0812">Transmembrane</keyword>
<evidence type="ECO:0000256" key="1">
    <source>
        <dbReference type="SAM" id="Phobius"/>
    </source>
</evidence>
<proteinExistence type="predicted"/>
<evidence type="ECO:0000259" key="2">
    <source>
        <dbReference type="PROSITE" id="PS50076"/>
    </source>
</evidence>
<dbReference type="SUPFAM" id="SSF54862">
    <property type="entry name" value="4Fe-4S ferredoxins"/>
    <property type="match status" value="1"/>
</dbReference>
<evidence type="ECO:0000259" key="3">
    <source>
        <dbReference type="PROSITE" id="PS51379"/>
    </source>
</evidence>
<dbReference type="PANTHER" id="PTHR45295">
    <property type="entry name" value="CHAPERONE PROTEIN DNAJ C76, CHLOROPLASTIC"/>
    <property type="match status" value="1"/>
</dbReference>
<dbReference type="PROSITE" id="PS51379">
    <property type="entry name" value="4FE4S_FER_2"/>
    <property type="match status" value="1"/>
</dbReference>
<dbReference type="PROSITE" id="PS50076">
    <property type="entry name" value="DNAJ_2"/>
    <property type="match status" value="1"/>
</dbReference>
<dbReference type="Pfam" id="PF00226">
    <property type="entry name" value="DnaJ"/>
    <property type="match status" value="1"/>
</dbReference>
<evidence type="ECO:0000313" key="5">
    <source>
        <dbReference type="Proteomes" id="UP000722791"/>
    </source>
</evidence>
<dbReference type="SMART" id="SM00271">
    <property type="entry name" value="DnaJ"/>
    <property type="match status" value="1"/>
</dbReference>